<dbReference type="RefSeq" id="WP_224315664.1">
    <property type="nucleotide sequence ID" value="NZ_JAIRBM010000024.1"/>
</dbReference>
<proteinExistence type="predicted"/>
<dbReference type="EMBL" id="JAIRBM010000024">
    <property type="protein sequence ID" value="MBZ6078912.1"/>
    <property type="molecule type" value="Genomic_DNA"/>
</dbReference>
<evidence type="ECO:0000313" key="1">
    <source>
        <dbReference type="EMBL" id="MBZ6078912.1"/>
    </source>
</evidence>
<reference evidence="1 2" key="1">
    <citation type="submission" date="2021-09" db="EMBL/GenBank/DDBJ databases">
        <title>The complete genome sequence of a new microorganism.</title>
        <authorList>
            <person name="Zi Z."/>
        </authorList>
    </citation>
    <scope>NUCLEOTIDE SEQUENCE [LARGE SCALE GENOMIC DNA]</scope>
    <source>
        <strain evidence="1 2">WGZ8</strain>
    </source>
</reference>
<sequence>MISEQQVLATIVQFNCRGQQPTSRDIASRGFGLSQLPDPTIHDILVRMVVDGRLLANVEFYDELDVGDPTEVVTYRVPSEAIPVKLAAE</sequence>
<accession>A0ABS7VVH5</accession>
<keyword evidence="2" id="KW-1185">Reference proteome</keyword>
<gene>
    <name evidence="1" type="ORF">K9B37_21885</name>
</gene>
<name>A0ABS7VVH5_9HYPH</name>
<protein>
    <submittedName>
        <fullName evidence="1">Uncharacterized protein</fullName>
    </submittedName>
</protein>
<comment type="caution">
    <text evidence="1">The sequence shown here is derived from an EMBL/GenBank/DDBJ whole genome shotgun (WGS) entry which is preliminary data.</text>
</comment>
<evidence type="ECO:0000313" key="2">
    <source>
        <dbReference type="Proteomes" id="UP000704176"/>
    </source>
</evidence>
<dbReference type="Proteomes" id="UP000704176">
    <property type="component" value="Unassembled WGS sequence"/>
</dbReference>
<organism evidence="1 2">
    <name type="scientific">Microvirga puerhi</name>
    <dbReference type="NCBI Taxonomy" id="2876078"/>
    <lineage>
        <taxon>Bacteria</taxon>
        <taxon>Pseudomonadati</taxon>
        <taxon>Pseudomonadota</taxon>
        <taxon>Alphaproteobacteria</taxon>
        <taxon>Hyphomicrobiales</taxon>
        <taxon>Methylobacteriaceae</taxon>
        <taxon>Microvirga</taxon>
    </lineage>
</organism>